<proteinExistence type="predicted"/>
<dbReference type="InterPro" id="IPR050932">
    <property type="entry name" value="TM2D1-3-like"/>
</dbReference>
<keyword evidence="3" id="KW-0812">Transmembrane</keyword>
<sequence length="185" mass="20255">MAAACRSEPSGSALPQAGAPHLRVLWLVTVAAGPWGTAAGAEEMPKCEDLRVGQYPPEKPKINNATQEPVNCTNFTAHVKCFPAPNISCKDFSGNETHFTGREVGFFKPISCRNRFMGKILQIQCLLKFCTVGFCGIGSLIDFVLISMQIVGPSDGSSYIIDYYGTRLIRLSITNETFRKTQLYP</sequence>
<evidence type="ECO:0000256" key="1">
    <source>
        <dbReference type="ARBA" id="ARBA00022729"/>
    </source>
</evidence>
<dbReference type="GO" id="GO:0001540">
    <property type="term" value="F:amyloid-beta binding"/>
    <property type="evidence" value="ECO:0007669"/>
    <property type="project" value="TreeGrafter"/>
</dbReference>
<organism evidence="4 5">
    <name type="scientific">Nannospalax galili</name>
    <name type="common">Northern Israeli blind subterranean mole rat</name>
    <name type="synonym">Spalax galili</name>
    <dbReference type="NCBI Taxonomy" id="1026970"/>
    <lineage>
        <taxon>Eukaryota</taxon>
        <taxon>Metazoa</taxon>
        <taxon>Chordata</taxon>
        <taxon>Craniata</taxon>
        <taxon>Vertebrata</taxon>
        <taxon>Euteleostomi</taxon>
        <taxon>Mammalia</taxon>
        <taxon>Eutheria</taxon>
        <taxon>Euarchontoglires</taxon>
        <taxon>Glires</taxon>
        <taxon>Rodentia</taxon>
        <taxon>Myomorpha</taxon>
        <taxon>Muroidea</taxon>
        <taxon>Spalacidae</taxon>
        <taxon>Spalacinae</taxon>
        <taxon>Nannospalax</taxon>
    </lineage>
</organism>
<keyword evidence="5" id="KW-1185">Reference proteome</keyword>
<keyword evidence="2" id="KW-0325">Glycoprotein</keyword>
<feature type="transmembrane region" description="Helical" evidence="3">
    <location>
        <begin position="125"/>
        <end position="146"/>
    </location>
</feature>
<reference evidence="4" key="2">
    <citation type="submission" date="2025-09" db="UniProtKB">
        <authorList>
            <consortium name="Ensembl"/>
        </authorList>
    </citation>
    <scope>IDENTIFICATION</scope>
</reference>
<protein>
    <submittedName>
        <fullName evidence="4">TM2 domain containing 1</fullName>
    </submittedName>
</protein>
<dbReference type="Ensembl" id="ENSNGAT00000027382.1">
    <property type="protein sequence ID" value="ENSNGAP00000021701.1"/>
    <property type="gene ID" value="ENSNGAG00000020795.1"/>
</dbReference>
<dbReference type="GO" id="GO:0004930">
    <property type="term" value="F:G protein-coupled receptor activity"/>
    <property type="evidence" value="ECO:0007669"/>
    <property type="project" value="TreeGrafter"/>
</dbReference>
<gene>
    <name evidence="4" type="primary">Tm2d1</name>
</gene>
<reference evidence="4" key="1">
    <citation type="submission" date="2025-08" db="UniProtKB">
        <authorList>
            <consortium name="Ensembl"/>
        </authorList>
    </citation>
    <scope>IDENTIFICATION</scope>
</reference>
<keyword evidence="3" id="KW-1133">Transmembrane helix</keyword>
<dbReference type="PANTHER" id="PTHR21016:SF1">
    <property type="entry name" value="TM2 DOMAIN-CONTAINING PROTEIN 1"/>
    <property type="match status" value="1"/>
</dbReference>
<evidence type="ECO:0000313" key="4">
    <source>
        <dbReference type="Ensembl" id="ENSNGAP00000021701.1"/>
    </source>
</evidence>
<accession>A0A8C6WBD1</accession>
<dbReference type="GO" id="GO:0097190">
    <property type="term" value="P:apoptotic signaling pathway"/>
    <property type="evidence" value="ECO:0007669"/>
    <property type="project" value="TreeGrafter"/>
</dbReference>
<keyword evidence="3" id="KW-0472">Membrane</keyword>
<dbReference type="Proteomes" id="UP000694381">
    <property type="component" value="Unassembled WGS sequence"/>
</dbReference>
<dbReference type="AlphaFoldDB" id="A0A8C6WBD1"/>
<keyword evidence="1" id="KW-0732">Signal</keyword>
<dbReference type="PANTHER" id="PTHR21016">
    <property type="entry name" value="BETA-AMYLOID BINDING PROTEIN-RELATED"/>
    <property type="match status" value="1"/>
</dbReference>
<evidence type="ECO:0000256" key="3">
    <source>
        <dbReference type="SAM" id="Phobius"/>
    </source>
</evidence>
<evidence type="ECO:0000256" key="2">
    <source>
        <dbReference type="ARBA" id="ARBA00023180"/>
    </source>
</evidence>
<name>A0A8C6WBD1_NANGA</name>
<dbReference type="GeneTree" id="ENSGT00940000157668"/>
<evidence type="ECO:0000313" key="5">
    <source>
        <dbReference type="Proteomes" id="UP000694381"/>
    </source>
</evidence>